<keyword evidence="3" id="KW-1185">Reference proteome</keyword>
<feature type="compositionally biased region" description="Basic residues" evidence="1">
    <location>
        <begin position="14"/>
        <end position="25"/>
    </location>
</feature>
<feature type="compositionally biased region" description="Polar residues" evidence="1">
    <location>
        <begin position="85"/>
        <end position="95"/>
    </location>
</feature>
<proteinExistence type="predicted"/>
<feature type="region of interest" description="Disordered" evidence="1">
    <location>
        <begin position="286"/>
        <end position="331"/>
    </location>
</feature>
<dbReference type="EMBL" id="JAPEUV010000026">
    <property type="protein sequence ID" value="KAJ4338915.1"/>
    <property type="molecule type" value="Genomic_DNA"/>
</dbReference>
<dbReference type="OrthoDB" id="5627at2759"/>
<name>A0A9W8X2F5_9PLEO</name>
<dbReference type="Proteomes" id="UP001140562">
    <property type="component" value="Unassembled WGS sequence"/>
</dbReference>
<sequence length="331" mass="36986">MTSVEDESIAPSFRFKRRKTTHTKRARIDEDTTTEPNSRPLDATTPNDAPEAVQKEEESVPNLKAIIRNRKRPRDRLKDVPHGSDPQTVLVQAEAPQSNQYAGRFAAQTGQVVDASDKQMSAYVEARLAEQNHRKYGWPIPAHLQSLVAATAPDLRPTLNPSALRATTKSNAIDTDNQVSNRVAAGQGRLEEVDLAADSTRTHKDWARLEGTAPAPRVRLGRDGKPWRPRKRRNSDDLRRDAAVEAVLKEAKIEYFDETPTTNTRFAGTDDDMVARFQAEYYENIEERQARKPVMPPGAKDQPKGPKLGGSRSARAAMREREEAAAKGHKR</sequence>
<organism evidence="2 3">
    <name type="scientific">Didymella glomerata</name>
    <dbReference type="NCBI Taxonomy" id="749621"/>
    <lineage>
        <taxon>Eukaryota</taxon>
        <taxon>Fungi</taxon>
        <taxon>Dikarya</taxon>
        <taxon>Ascomycota</taxon>
        <taxon>Pezizomycotina</taxon>
        <taxon>Dothideomycetes</taxon>
        <taxon>Pleosporomycetidae</taxon>
        <taxon>Pleosporales</taxon>
        <taxon>Pleosporineae</taxon>
        <taxon>Didymellaceae</taxon>
        <taxon>Didymella</taxon>
    </lineage>
</organism>
<protein>
    <recommendedName>
        <fullName evidence="4">Hepatocellular carcinoma-associated antigen 59-domain-containing protein</fullName>
    </recommendedName>
</protein>
<evidence type="ECO:0000313" key="3">
    <source>
        <dbReference type="Proteomes" id="UP001140562"/>
    </source>
</evidence>
<evidence type="ECO:0000256" key="1">
    <source>
        <dbReference type="SAM" id="MobiDB-lite"/>
    </source>
</evidence>
<reference evidence="2" key="1">
    <citation type="submission" date="2022-10" db="EMBL/GenBank/DDBJ databases">
        <title>Tapping the CABI collections for fungal endophytes: first genome assemblies for Collariella, Neodidymelliopsis, Ascochyta clinopodiicola, Didymella pomorum, Didymosphaeria variabile, Neocosmospora piperis and Neocucurbitaria cava.</title>
        <authorList>
            <person name="Hill R."/>
        </authorList>
    </citation>
    <scope>NUCLEOTIDE SEQUENCE</scope>
    <source>
        <strain evidence="2">IMI 360193</strain>
    </source>
</reference>
<accession>A0A9W8X2F5</accession>
<feature type="compositionally biased region" description="Basic and acidic residues" evidence="1">
    <location>
        <begin position="317"/>
        <end position="331"/>
    </location>
</feature>
<dbReference type="AlphaFoldDB" id="A0A9W8X2F5"/>
<evidence type="ECO:0000313" key="2">
    <source>
        <dbReference type="EMBL" id="KAJ4338915.1"/>
    </source>
</evidence>
<feature type="region of interest" description="Disordered" evidence="1">
    <location>
        <begin position="212"/>
        <end position="238"/>
    </location>
</feature>
<feature type="region of interest" description="Disordered" evidence="1">
    <location>
        <begin position="1"/>
        <end position="95"/>
    </location>
</feature>
<comment type="caution">
    <text evidence="2">The sequence shown here is derived from an EMBL/GenBank/DDBJ whole genome shotgun (WGS) entry which is preliminary data.</text>
</comment>
<gene>
    <name evidence="2" type="ORF">N0V87_003602</name>
</gene>
<evidence type="ECO:0008006" key="4">
    <source>
        <dbReference type="Google" id="ProtNLM"/>
    </source>
</evidence>